<organism evidence="1 2">
    <name type="scientific">Dictyobacter vulcani</name>
    <dbReference type="NCBI Taxonomy" id="2607529"/>
    <lineage>
        <taxon>Bacteria</taxon>
        <taxon>Bacillati</taxon>
        <taxon>Chloroflexota</taxon>
        <taxon>Ktedonobacteria</taxon>
        <taxon>Ktedonobacterales</taxon>
        <taxon>Dictyobacteraceae</taxon>
        <taxon>Dictyobacter</taxon>
    </lineage>
</organism>
<reference evidence="1 2" key="1">
    <citation type="submission" date="2019-10" db="EMBL/GenBank/DDBJ databases">
        <title>Dictyobacter vulcani sp. nov., within the class Ktedonobacteria, isolated from soil of volcanic Mt. Zao.</title>
        <authorList>
            <person name="Zheng Y."/>
            <person name="Wang C.M."/>
            <person name="Sakai Y."/>
            <person name="Abe K."/>
            <person name="Yokota A."/>
            <person name="Yabe S."/>
        </authorList>
    </citation>
    <scope>NUCLEOTIDE SEQUENCE [LARGE SCALE GENOMIC DNA]</scope>
    <source>
        <strain evidence="1 2">W12</strain>
    </source>
</reference>
<accession>A0A5J4KRU5</accession>
<evidence type="ECO:0000313" key="2">
    <source>
        <dbReference type="Proteomes" id="UP000326912"/>
    </source>
</evidence>
<evidence type="ECO:0000313" key="1">
    <source>
        <dbReference type="EMBL" id="GER87886.1"/>
    </source>
</evidence>
<proteinExistence type="predicted"/>
<keyword evidence="2" id="KW-1185">Reference proteome</keyword>
<dbReference type="Proteomes" id="UP000326912">
    <property type="component" value="Unassembled WGS sequence"/>
</dbReference>
<dbReference type="AlphaFoldDB" id="A0A5J4KRU5"/>
<comment type="caution">
    <text evidence="1">The sequence shown here is derived from an EMBL/GenBank/DDBJ whole genome shotgun (WGS) entry which is preliminary data.</text>
</comment>
<dbReference type="RefSeq" id="WP_151755839.1">
    <property type="nucleotide sequence ID" value="NZ_BKZW01000001.1"/>
</dbReference>
<gene>
    <name evidence="1" type="ORF">KDW_20480</name>
</gene>
<sequence length="173" mass="19100">MVTALKVTSKSVDNTQRKSAQEMLASIQSWQHWDEIGLVVAKEYYVTSKDFAVALPEYQKFLCLAVMGYEGLGMYSNLVDMLWHGHILTTVLYAEFCTSILGKFVHHIPNTAVMVSEEEWKTCRSCRNCSISCKFCSGGGSGGSKETFIAAYQAAFGPISPVWELSQSDGIAC</sequence>
<name>A0A5J4KRU5_9CHLR</name>
<dbReference type="EMBL" id="BKZW01000001">
    <property type="protein sequence ID" value="GER87886.1"/>
    <property type="molecule type" value="Genomic_DNA"/>
</dbReference>
<protein>
    <submittedName>
        <fullName evidence="1">Uncharacterized protein</fullName>
    </submittedName>
</protein>